<dbReference type="PROSITE" id="PS50119">
    <property type="entry name" value="ZF_BBOX"/>
    <property type="match status" value="1"/>
</dbReference>
<evidence type="ECO:0000256" key="4">
    <source>
        <dbReference type="PROSITE-ProRule" id="PRU00024"/>
    </source>
</evidence>
<dbReference type="InterPro" id="IPR003879">
    <property type="entry name" value="Butyrophylin_SPRY"/>
</dbReference>
<dbReference type="InterPro" id="IPR001841">
    <property type="entry name" value="Znf_RING"/>
</dbReference>
<dbReference type="Ensembl" id="ENSRFET00010029582.1">
    <property type="protein sequence ID" value="ENSRFEP00010027234.1"/>
    <property type="gene ID" value="ENSRFEG00010018089.1"/>
</dbReference>
<organism evidence="9 10">
    <name type="scientific">Rhinolophus ferrumequinum</name>
    <name type="common">Greater horseshoe bat</name>
    <dbReference type="NCBI Taxonomy" id="59479"/>
    <lineage>
        <taxon>Eukaryota</taxon>
        <taxon>Metazoa</taxon>
        <taxon>Chordata</taxon>
        <taxon>Craniata</taxon>
        <taxon>Vertebrata</taxon>
        <taxon>Euteleostomi</taxon>
        <taxon>Mammalia</taxon>
        <taxon>Eutheria</taxon>
        <taxon>Laurasiatheria</taxon>
        <taxon>Chiroptera</taxon>
        <taxon>Yinpterochiroptera</taxon>
        <taxon>Rhinolophoidea</taxon>
        <taxon>Rhinolophidae</taxon>
        <taxon>Rhinolophinae</taxon>
        <taxon>Rhinolophus</taxon>
    </lineage>
</organism>
<evidence type="ECO:0000313" key="10">
    <source>
        <dbReference type="Proteomes" id="UP000472240"/>
    </source>
</evidence>
<dbReference type="CDD" id="cd19783">
    <property type="entry name" value="Bbox2_TRIM43-like"/>
    <property type="match status" value="1"/>
</dbReference>
<dbReference type="SMART" id="SM00184">
    <property type="entry name" value="RING"/>
    <property type="match status" value="1"/>
</dbReference>
<dbReference type="InterPro" id="IPR000315">
    <property type="entry name" value="Znf_B-box"/>
</dbReference>
<reference evidence="9 10" key="3">
    <citation type="submission" date="2018-12" db="EMBL/GenBank/DDBJ databases">
        <title>G10K-VGP greater horseshoe bat female genome, primary haplotype.</title>
        <authorList>
            <person name="Teeling E."/>
            <person name="Myers G."/>
            <person name="Vernes S."/>
            <person name="Pippel M."/>
            <person name="Winkler S."/>
            <person name="Fedrigo O."/>
            <person name="Rhie A."/>
            <person name="Koren S."/>
            <person name="Phillippy A."/>
            <person name="Lewin H."/>
            <person name="Damas J."/>
            <person name="Howe K."/>
            <person name="Mountcastle J."/>
            <person name="Jarvis E.D."/>
        </authorList>
    </citation>
    <scope>NUCLEOTIDE SEQUENCE [LARGE SCALE GENOMIC DNA]</scope>
</reference>
<evidence type="ECO:0000313" key="9">
    <source>
        <dbReference type="Ensembl" id="ENSRFEP00010027234.1"/>
    </source>
</evidence>
<dbReference type="Gene3D" id="3.30.40.10">
    <property type="entry name" value="Zinc/RING finger domain, C3HC4 (zinc finger)"/>
    <property type="match status" value="1"/>
</dbReference>
<evidence type="ECO:0000259" key="5">
    <source>
        <dbReference type="PROSITE" id="PS50089"/>
    </source>
</evidence>
<keyword evidence="10" id="KW-1185">Reference proteome</keyword>
<reference evidence="9 10" key="2">
    <citation type="journal article" date="2018" name="Annu Rev Anim Biosci">
        <title>Bat Biology, Genomes, and the Bat1K Project: To Generate Chromosome-Level Genomes for All Living Bat Species.</title>
        <authorList>
            <person name="Teeling E.C."/>
            <person name="Vernes S.C."/>
            <person name="Davalos L.M."/>
            <person name="Ray D.A."/>
            <person name="Gilbert M.T.P."/>
            <person name="Myers E."/>
        </authorList>
    </citation>
    <scope>NUCLEOTIDE SEQUENCE</scope>
</reference>
<dbReference type="InterPro" id="IPR043136">
    <property type="entry name" value="B30.2/SPRY_sf"/>
</dbReference>
<reference evidence="9 10" key="1">
    <citation type="journal article" date="2015" name="Annu Rev Anim Biosci">
        <title>The Genome 10K Project: a way forward.</title>
        <authorList>
            <person name="Koepfli K.P."/>
            <person name="Paten B."/>
            <person name="O'Brien S.J."/>
            <person name="Koepfli K.P."/>
            <person name="Paten B."/>
            <person name="Antunes A."/>
            <person name="Belov K."/>
            <person name="Bustamante C."/>
            <person name="Castoe T.A."/>
            <person name="Clawson H."/>
            <person name="Crawford A.J."/>
            <person name="Diekhans M."/>
            <person name="Distel D."/>
            <person name="Durbin R."/>
            <person name="Earl D."/>
            <person name="Fujita M.K."/>
            <person name="Gamble T."/>
            <person name="Georges A."/>
            <person name="Gemmell N."/>
            <person name="Gilbert M.T."/>
            <person name="Graves J.M."/>
            <person name="Green R.E."/>
            <person name="Hickey G."/>
            <person name="Jarvis E.D."/>
            <person name="Johnson W."/>
            <person name="Komissarov A."/>
            <person name="Korf I."/>
            <person name="Kuhn R."/>
            <person name="Larkin D.M."/>
            <person name="Lewin H."/>
            <person name="Lopez J.V."/>
            <person name="Ma J."/>
            <person name="Marques-Bonet T."/>
            <person name="Miller W."/>
            <person name="Murphy R."/>
            <person name="Pevzner P."/>
            <person name="Shapiro B."/>
            <person name="Steiner C."/>
            <person name="Tamazian G."/>
            <person name="Venkatesh B."/>
            <person name="Wang J."/>
            <person name="Wayne R."/>
            <person name="Wiley E."/>
            <person name="Yang H."/>
            <person name="Zhang G."/>
            <person name="Haussler D."/>
            <person name="Ryder O."/>
            <person name="O'Brien S.J."/>
        </authorList>
    </citation>
    <scope>NUCLEOTIDE SEQUENCE</scope>
</reference>
<dbReference type="InterPro" id="IPR017907">
    <property type="entry name" value="Znf_RING_CS"/>
</dbReference>
<evidence type="ECO:0000256" key="2">
    <source>
        <dbReference type="ARBA" id="ARBA00022771"/>
    </source>
</evidence>
<evidence type="ECO:0000259" key="6">
    <source>
        <dbReference type="PROSITE" id="PS50119"/>
    </source>
</evidence>
<gene>
    <name evidence="9" type="primary">TRIM77</name>
    <name evidence="8" type="ORF">mRhiFer1_017590</name>
</gene>
<dbReference type="Pfam" id="PF15227">
    <property type="entry name" value="zf-C3HC4_4"/>
    <property type="match status" value="1"/>
</dbReference>
<dbReference type="GO" id="GO:0008270">
    <property type="term" value="F:zinc ion binding"/>
    <property type="evidence" value="ECO:0007669"/>
    <property type="project" value="UniProtKB-KW"/>
</dbReference>
<proteinExistence type="predicted"/>
<keyword evidence="1" id="KW-0479">Metal-binding</keyword>
<evidence type="ECO:0000256" key="1">
    <source>
        <dbReference type="ARBA" id="ARBA00022723"/>
    </source>
</evidence>
<feature type="domain" description="B box-type" evidence="6">
    <location>
        <begin position="88"/>
        <end position="129"/>
    </location>
</feature>
<feature type="domain" description="B30.2/SPRY" evidence="7">
    <location>
        <begin position="269"/>
        <end position="450"/>
    </location>
</feature>
<feature type="domain" description="RING-type" evidence="5">
    <location>
        <begin position="15"/>
        <end position="56"/>
    </location>
</feature>
<dbReference type="GeneTree" id="ENSGT00940000163778"/>
<dbReference type="EMBL" id="JACAGC010000011">
    <property type="protein sequence ID" value="KAF6334597.1"/>
    <property type="molecule type" value="Genomic_DNA"/>
</dbReference>
<evidence type="ECO:0000259" key="7">
    <source>
        <dbReference type="PROSITE" id="PS50188"/>
    </source>
</evidence>
<dbReference type="SUPFAM" id="SSF57850">
    <property type="entry name" value="RING/U-box"/>
    <property type="match status" value="1"/>
</dbReference>
<dbReference type="AlphaFoldDB" id="A0A671FU33"/>
<dbReference type="InterPro" id="IPR050143">
    <property type="entry name" value="TRIM/RBCC"/>
</dbReference>
<dbReference type="InterPro" id="IPR013083">
    <property type="entry name" value="Znf_RING/FYVE/PHD"/>
</dbReference>
<dbReference type="PRINTS" id="PR01407">
    <property type="entry name" value="BUTYPHLNCDUF"/>
</dbReference>
<dbReference type="InterPro" id="IPR003877">
    <property type="entry name" value="SPRY_dom"/>
</dbReference>
<dbReference type="InterPro" id="IPR001870">
    <property type="entry name" value="B30.2/SPRY"/>
</dbReference>
<evidence type="ECO:0000313" key="11">
    <source>
        <dbReference type="Proteomes" id="UP000585614"/>
    </source>
</evidence>
<dbReference type="Proteomes" id="UP000585614">
    <property type="component" value="Unassembled WGS sequence"/>
</dbReference>
<evidence type="ECO:0000256" key="3">
    <source>
        <dbReference type="ARBA" id="ARBA00022833"/>
    </source>
</evidence>
<dbReference type="Proteomes" id="UP000472240">
    <property type="component" value="Chromosome 11"/>
</dbReference>
<name>A0A671FU33_RHIFE</name>
<dbReference type="SUPFAM" id="SSF49899">
    <property type="entry name" value="Concanavalin A-like lectins/glucanases"/>
    <property type="match status" value="1"/>
</dbReference>
<dbReference type="Gene3D" id="2.60.120.920">
    <property type="match status" value="1"/>
</dbReference>
<dbReference type="PROSITE" id="PS50188">
    <property type="entry name" value="B302_SPRY"/>
    <property type="match status" value="1"/>
</dbReference>
<evidence type="ECO:0000313" key="8">
    <source>
        <dbReference type="EMBL" id="KAF6334597.1"/>
    </source>
</evidence>
<dbReference type="PROSITE" id="PS00518">
    <property type="entry name" value="ZF_RING_1"/>
    <property type="match status" value="1"/>
</dbReference>
<sequence>MDSLFVQCPSNKLICSICKDYFTDPITIICGHSFCTPCLCLLWENTQTLTYCPVCRTISPRMDFKSTIFVKRQVHLPGESVVCQFPSSAEQICKTHQAIKNLFCHMDRSLLCSFCSHSLGHATHRHCPAKQAAQHYRESILMQMKCIWKTKQKNQKNLNEETNILRIWEGFVNLRMVMIRAEYPKVYQYLHEELEEQLERLANEGRIIFQRLRSNVTRMVHMGKLLRRIYEELKKLSHKSDVDLLQDSGDIVIRGQLVQFYMPQPVDPQLTAWTITGMSERLNNFRVYITLDHKISKYDVLLFEELRHLQCSLDHQDSPRNPASSEYIPSWGAQTFTSGKHYWEVDVGSSCNWIIGLCKESWANRNDMLLNSEGLFLLLCVKVDDHVNLFSTSPLIRQYIQRPQGWVGVFLDYEFGVVSFVNIAKSSLICNFLSCSFSFPLKPFICFGPK</sequence>
<dbReference type="InterPro" id="IPR013320">
    <property type="entry name" value="ConA-like_dom_sf"/>
</dbReference>
<reference evidence="8 11" key="4">
    <citation type="journal article" date="2020" name="Nature">
        <title>Six reference-quality genomes reveal evolution of bat adaptations.</title>
        <authorList>
            <person name="Jebb D."/>
            <person name="Huang Z."/>
            <person name="Pippel M."/>
            <person name="Hughes G.M."/>
            <person name="Lavrichenko K."/>
            <person name="Devanna P."/>
            <person name="Winkler S."/>
            <person name="Jermiin L.S."/>
            <person name="Skirmuntt E.C."/>
            <person name="Katzourakis A."/>
            <person name="Burkitt-Gray L."/>
            <person name="Ray D.A."/>
            <person name="Sullivan K.A.M."/>
            <person name="Roscito J.G."/>
            <person name="Kirilenko B.M."/>
            <person name="Davalos L.M."/>
            <person name="Corthals A.P."/>
            <person name="Power M.L."/>
            <person name="Jones G."/>
            <person name="Ransome R.D."/>
            <person name="Dechmann D.K.N."/>
            <person name="Locatelli A.G."/>
            <person name="Puechmaille S.J."/>
            <person name="Fedrigo O."/>
            <person name="Jarvis E.D."/>
            <person name="Hiller M."/>
            <person name="Vernes S.C."/>
            <person name="Myers E.W."/>
            <person name="Teeling E.C."/>
        </authorList>
    </citation>
    <scope>NUCLEOTIDE SEQUENCE [LARGE SCALE GENOMIC DNA]</scope>
    <source>
        <strain evidence="8">MRhiFer1</strain>
        <tissue evidence="8">Lung</tissue>
    </source>
</reference>
<dbReference type="PROSITE" id="PS50089">
    <property type="entry name" value="ZF_RING_2"/>
    <property type="match status" value="1"/>
</dbReference>
<dbReference type="Pfam" id="PF00622">
    <property type="entry name" value="SPRY"/>
    <property type="match status" value="1"/>
</dbReference>
<reference evidence="9" key="5">
    <citation type="submission" date="2025-05" db="UniProtKB">
        <authorList>
            <consortium name="Ensembl"/>
        </authorList>
    </citation>
    <scope>IDENTIFICATION</scope>
</reference>
<dbReference type="PANTHER" id="PTHR24103">
    <property type="entry name" value="E3 UBIQUITIN-PROTEIN LIGASE TRIM"/>
    <property type="match status" value="1"/>
</dbReference>
<protein>
    <submittedName>
        <fullName evidence="8 9">Tripartite motif containing 77</fullName>
    </submittedName>
</protein>
<dbReference type="Gene3D" id="3.30.160.60">
    <property type="entry name" value="Classic Zinc Finger"/>
    <property type="match status" value="1"/>
</dbReference>
<keyword evidence="2 4" id="KW-0863">Zinc-finger</keyword>
<keyword evidence="3" id="KW-0862">Zinc</keyword>
<dbReference type="SUPFAM" id="SSF57845">
    <property type="entry name" value="B-box zinc-binding domain"/>
    <property type="match status" value="1"/>
</dbReference>
<accession>A0A671FU33</accession>
<dbReference type="OMA" id="DHKICSN"/>